<dbReference type="InterPro" id="IPR050301">
    <property type="entry name" value="NTE"/>
</dbReference>
<dbReference type="AlphaFoldDB" id="A0A4P9WJK1"/>
<sequence length="506" mass="57312">MTARASSARLIVHKKTNAPSTFPPCYYSSSFTQKIYRFLLHSYDPKSYFEHLMNVASNYEQWAAAGAMLDRLTENEKWKNDPTSKDYDYQLLQDRLVQLQRARESGDLGAMMFMIRTSLSRNLGDMGNPKLYGNSYVGTKKLIEEYIDEVTRQMNFICDTESSEFSANAKYAFFTNTQRAFGRTALCLSGGGGLALSHVGVLKALFEAKLAPRVISGSSGGSIVAAVFCTRTDEEWPLLFDPKNVAVKLFEREEEEGDVLAKVARLFKHGVVYDVEVFIGEMRRNIGDVTFQEAFNRTRRILNITVSSSTMYEMPRLLNYLTAPNVIIWSAVAASCAIPFVYRSAPLMAKDKIGNFIPWNPSGHRWIDGSVEGFLLSYPSVNPHIVPFMDTSPAPSLLSRCANQLAFLVRTEIHHRLTQLADLGISFSIFSHIRSILSQKYYGDVTIVPDFRLADTLKAIGNPDLEMMNYCYYLGERAAWPRIPILRNHCQVELCLDEVLYRIRIR</sequence>
<dbReference type="PANTHER" id="PTHR14226:SF10">
    <property type="entry name" value="TRIACYLGLYCEROL LIPASE 4-RELATED"/>
    <property type="match status" value="1"/>
</dbReference>
<dbReference type="PROSITE" id="PS51635">
    <property type="entry name" value="PNPLA"/>
    <property type="match status" value="1"/>
</dbReference>
<dbReference type="Gene3D" id="3.40.1090.10">
    <property type="entry name" value="Cytosolic phospholipase A2 catalytic domain"/>
    <property type="match status" value="2"/>
</dbReference>
<dbReference type="Pfam" id="PF01734">
    <property type="entry name" value="Patatin"/>
    <property type="match status" value="1"/>
</dbReference>
<dbReference type="InterPro" id="IPR002641">
    <property type="entry name" value="PNPLA_dom"/>
</dbReference>
<dbReference type="OrthoDB" id="10049244at2759"/>
<feature type="active site" description="Nucleophile" evidence="4">
    <location>
        <position position="219"/>
    </location>
</feature>
<keyword evidence="5" id="KW-0812">Transmembrane</keyword>
<evidence type="ECO:0000256" key="4">
    <source>
        <dbReference type="PROSITE-ProRule" id="PRU01161"/>
    </source>
</evidence>
<dbReference type="InterPro" id="IPR016035">
    <property type="entry name" value="Acyl_Trfase/lysoPLipase"/>
</dbReference>
<dbReference type="GO" id="GO:0006641">
    <property type="term" value="P:triglyceride metabolic process"/>
    <property type="evidence" value="ECO:0007669"/>
    <property type="project" value="UniProtKB-ARBA"/>
</dbReference>
<keyword evidence="5" id="KW-1133">Transmembrane helix</keyword>
<evidence type="ECO:0000259" key="6">
    <source>
        <dbReference type="PROSITE" id="PS51635"/>
    </source>
</evidence>
<dbReference type="InterPro" id="IPR021771">
    <property type="entry name" value="Triacylglycerol_lipase_N"/>
</dbReference>
<feature type="non-terminal residue" evidence="7">
    <location>
        <position position="506"/>
    </location>
</feature>
<feature type="domain" description="PNPLA" evidence="6">
    <location>
        <begin position="186"/>
        <end position="384"/>
    </location>
</feature>
<keyword evidence="2 4" id="KW-0442">Lipid degradation</keyword>
<evidence type="ECO:0000256" key="1">
    <source>
        <dbReference type="ARBA" id="ARBA00022801"/>
    </source>
</evidence>
<dbReference type="GO" id="GO:0016042">
    <property type="term" value="P:lipid catabolic process"/>
    <property type="evidence" value="ECO:0007669"/>
    <property type="project" value="UniProtKB-UniRule"/>
</dbReference>
<feature type="short sequence motif" description="GXSXG" evidence="4">
    <location>
        <begin position="217"/>
        <end position="221"/>
    </location>
</feature>
<feature type="active site" description="Proton acceptor" evidence="4">
    <location>
        <position position="368"/>
    </location>
</feature>
<evidence type="ECO:0000313" key="8">
    <source>
        <dbReference type="Proteomes" id="UP000269721"/>
    </source>
</evidence>
<evidence type="ECO:0000256" key="5">
    <source>
        <dbReference type="SAM" id="Phobius"/>
    </source>
</evidence>
<dbReference type="Proteomes" id="UP000269721">
    <property type="component" value="Unassembled WGS sequence"/>
</dbReference>
<keyword evidence="5" id="KW-0472">Membrane</keyword>
<proteinExistence type="predicted"/>
<dbReference type="SUPFAM" id="SSF52151">
    <property type="entry name" value="FabD/lysophospholipase-like"/>
    <property type="match status" value="1"/>
</dbReference>
<comment type="caution">
    <text evidence="4">Lacks conserved residue(s) required for the propagation of feature annotation.</text>
</comment>
<evidence type="ECO:0000313" key="7">
    <source>
        <dbReference type="EMBL" id="RKO92542.1"/>
    </source>
</evidence>
<dbReference type="GO" id="GO:0004806">
    <property type="term" value="F:triacylglycerol lipase activity"/>
    <property type="evidence" value="ECO:0007669"/>
    <property type="project" value="InterPro"/>
</dbReference>
<accession>A0A4P9WJK1</accession>
<gene>
    <name evidence="7" type="ORF">BDK51DRAFT_21491</name>
</gene>
<keyword evidence="3 4" id="KW-0443">Lipid metabolism</keyword>
<name>A0A4P9WJK1_9FUNG</name>
<reference evidence="8" key="1">
    <citation type="journal article" date="2018" name="Nat. Microbiol.">
        <title>Leveraging single-cell genomics to expand the fungal tree of life.</title>
        <authorList>
            <person name="Ahrendt S.R."/>
            <person name="Quandt C.A."/>
            <person name="Ciobanu D."/>
            <person name="Clum A."/>
            <person name="Salamov A."/>
            <person name="Andreopoulos B."/>
            <person name="Cheng J.F."/>
            <person name="Woyke T."/>
            <person name="Pelin A."/>
            <person name="Henrissat B."/>
            <person name="Reynolds N.K."/>
            <person name="Benny G.L."/>
            <person name="Smith M.E."/>
            <person name="James T.Y."/>
            <person name="Grigoriev I.V."/>
        </authorList>
    </citation>
    <scope>NUCLEOTIDE SEQUENCE [LARGE SCALE GENOMIC DNA]</scope>
</reference>
<evidence type="ECO:0000256" key="3">
    <source>
        <dbReference type="ARBA" id="ARBA00023098"/>
    </source>
</evidence>
<organism evidence="7 8">
    <name type="scientific">Blyttiomyces helicus</name>
    <dbReference type="NCBI Taxonomy" id="388810"/>
    <lineage>
        <taxon>Eukaryota</taxon>
        <taxon>Fungi</taxon>
        <taxon>Fungi incertae sedis</taxon>
        <taxon>Chytridiomycota</taxon>
        <taxon>Chytridiomycota incertae sedis</taxon>
        <taxon>Chytridiomycetes</taxon>
        <taxon>Chytridiomycetes incertae sedis</taxon>
        <taxon>Blyttiomyces</taxon>
    </lineage>
</organism>
<protein>
    <recommendedName>
        <fullName evidence="6">PNPLA domain-containing protein</fullName>
    </recommendedName>
</protein>
<dbReference type="Pfam" id="PF11815">
    <property type="entry name" value="DUF3336"/>
    <property type="match status" value="1"/>
</dbReference>
<evidence type="ECO:0000256" key="2">
    <source>
        <dbReference type="ARBA" id="ARBA00022963"/>
    </source>
</evidence>
<keyword evidence="8" id="KW-1185">Reference proteome</keyword>
<dbReference type="PANTHER" id="PTHR14226">
    <property type="entry name" value="NEUROPATHY TARGET ESTERASE/SWISS CHEESE D.MELANOGASTER"/>
    <property type="match status" value="1"/>
</dbReference>
<feature type="transmembrane region" description="Helical" evidence="5">
    <location>
        <begin position="317"/>
        <end position="342"/>
    </location>
</feature>
<keyword evidence="1 4" id="KW-0378">Hydrolase</keyword>
<dbReference type="EMBL" id="KZ994593">
    <property type="protein sequence ID" value="RKO92542.1"/>
    <property type="molecule type" value="Genomic_DNA"/>
</dbReference>